<name>A0A917FVG0_9BACL</name>
<accession>A0A917FVG0</accession>
<dbReference type="EMBL" id="BMKR01000055">
    <property type="protein sequence ID" value="GGG12186.1"/>
    <property type="molecule type" value="Genomic_DNA"/>
</dbReference>
<gene>
    <name evidence="1" type="ORF">GCM10010912_65760</name>
</gene>
<dbReference type="Proteomes" id="UP000637643">
    <property type="component" value="Unassembled WGS sequence"/>
</dbReference>
<organism evidence="1 2">
    <name type="scientific">Paenibacillus albidus</name>
    <dbReference type="NCBI Taxonomy" id="2041023"/>
    <lineage>
        <taxon>Bacteria</taxon>
        <taxon>Bacillati</taxon>
        <taxon>Bacillota</taxon>
        <taxon>Bacilli</taxon>
        <taxon>Bacillales</taxon>
        <taxon>Paenibacillaceae</taxon>
        <taxon>Paenibacillus</taxon>
    </lineage>
</organism>
<keyword evidence="2" id="KW-1185">Reference proteome</keyword>
<comment type="caution">
    <text evidence="1">The sequence shown here is derived from an EMBL/GenBank/DDBJ whole genome shotgun (WGS) entry which is preliminary data.</text>
</comment>
<protein>
    <submittedName>
        <fullName evidence="1">Uncharacterized protein</fullName>
    </submittedName>
</protein>
<reference evidence="1" key="2">
    <citation type="submission" date="2020-09" db="EMBL/GenBank/DDBJ databases">
        <authorList>
            <person name="Sun Q."/>
            <person name="Zhou Y."/>
        </authorList>
    </citation>
    <scope>NUCLEOTIDE SEQUENCE</scope>
    <source>
        <strain evidence="1">CGMCC 1.16134</strain>
    </source>
</reference>
<evidence type="ECO:0000313" key="2">
    <source>
        <dbReference type="Proteomes" id="UP000637643"/>
    </source>
</evidence>
<proteinExistence type="predicted"/>
<sequence>MDEIRCRKDTPPLIINFDKGEFEINCNNPLFEALNRVHVNEYPVIIWITERADYDVFLDEYAGYL</sequence>
<reference evidence="1" key="1">
    <citation type="journal article" date="2014" name="Int. J. Syst. Evol. Microbiol.">
        <title>Complete genome sequence of Corynebacterium casei LMG S-19264T (=DSM 44701T), isolated from a smear-ripened cheese.</title>
        <authorList>
            <consortium name="US DOE Joint Genome Institute (JGI-PGF)"/>
            <person name="Walter F."/>
            <person name="Albersmeier A."/>
            <person name="Kalinowski J."/>
            <person name="Ruckert C."/>
        </authorList>
    </citation>
    <scope>NUCLEOTIDE SEQUENCE</scope>
    <source>
        <strain evidence="1">CGMCC 1.16134</strain>
    </source>
</reference>
<dbReference type="AlphaFoldDB" id="A0A917FVG0"/>
<evidence type="ECO:0000313" key="1">
    <source>
        <dbReference type="EMBL" id="GGG12186.1"/>
    </source>
</evidence>